<name>A0A077MFC5_9MICO</name>
<reference evidence="4 5" key="1">
    <citation type="journal article" date="2013" name="ISME J.">
        <title>A metabolic model for members of the genus Tetrasphaera involved in enhanced biological phosphorus removal.</title>
        <authorList>
            <person name="Kristiansen R."/>
            <person name="Nguyen H.T.T."/>
            <person name="Saunders A.M."/>
            <person name="Nielsen J.L."/>
            <person name="Wimmer R."/>
            <person name="Le V.Q."/>
            <person name="McIlroy S.J."/>
            <person name="Petrovski S."/>
            <person name="Seviour R.J."/>
            <person name="Calteau A."/>
            <person name="Nielsen K.L."/>
            <person name="Nielsen P.H."/>
        </authorList>
    </citation>
    <scope>NUCLEOTIDE SEQUENCE [LARGE SCALE GENOMIC DNA]</scope>
    <source>
        <strain evidence="4 5">Ben 74</strain>
    </source>
</reference>
<organism evidence="4 5">
    <name type="scientific">Nostocoides jenkinsii Ben 74</name>
    <dbReference type="NCBI Taxonomy" id="1193518"/>
    <lineage>
        <taxon>Bacteria</taxon>
        <taxon>Bacillati</taxon>
        <taxon>Actinomycetota</taxon>
        <taxon>Actinomycetes</taxon>
        <taxon>Micrococcales</taxon>
        <taxon>Intrasporangiaceae</taxon>
        <taxon>Nostocoides</taxon>
    </lineage>
</organism>
<evidence type="ECO:0000256" key="2">
    <source>
        <dbReference type="ARBA" id="ARBA00023163"/>
    </source>
</evidence>
<dbReference type="Gene3D" id="1.10.357.10">
    <property type="entry name" value="Tetracycline Repressor, domain 2"/>
    <property type="match status" value="1"/>
</dbReference>
<keyword evidence="5" id="KW-1185">Reference proteome</keyword>
<feature type="domain" description="Tetracyclin repressor-like C-terminal" evidence="3">
    <location>
        <begin position="1"/>
        <end position="106"/>
    </location>
</feature>
<accession>A0A077MFC5</accession>
<sequence length="125" mass="13265">MPDTGDIDRDVAAAAQARAEWLTGPSGRQLIAMIGAGGAQSTGVQLAIARILSERREGIQERLTKAADDGQLPHDVDADVFLKTLLAPLYFALLVTHEPLTPELVSLAARVSLTAARNRQLSHGS</sequence>
<evidence type="ECO:0000313" key="5">
    <source>
        <dbReference type="Proteomes" id="UP000035720"/>
    </source>
</evidence>
<evidence type="ECO:0000313" key="4">
    <source>
        <dbReference type="EMBL" id="CCI53897.1"/>
    </source>
</evidence>
<dbReference type="STRING" id="1193518.BN13_500025"/>
<evidence type="ECO:0000259" key="3">
    <source>
        <dbReference type="Pfam" id="PF16859"/>
    </source>
</evidence>
<gene>
    <name evidence="4" type="ORF">BN13_500025</name>
</gene>
<dbReference type="InterPro" id="IPR036271">
    <property type="entry name" value="Tet_transcr_reg_TetR-rel_C_sf"/>
</dbReference>
<comment type="caution">
    <text evidence="4">The sequence shown here is derived from an EMBL/GenBank/DDBJ whole genome shotgun (WGS) entry which is preliminary data.</text>
</comment>
<dbReference type="SUPFAM" id="SSF48498">
    <property type="entry name" value="Tetracyclin repressor-like, C-terminal domain"/>
    <property type="match status" value="1"/>
</dbReference>
<dbReference type="InterPro" id="IPR011075">
    <property type="entry name" value="TetR_C"/>
</dbReference>
<dbReference type="Pfam" id="PF16859">
    <property type="entry name" value="TetR_C_11"/>
    <property type="match status" value="1"/>
</dbReference>
<evidence type="ECO:0000256" key="1">
    <source>
        <dbReference type="ARBA" id="ARBA00023015"/>
    </source>
</evidence>
<proteinExistence type="predicted"/>
<protein>
    <recommendedName>
        <fullName evidence="3">Tetracyclin repressor-like C-terminal domain-containing protein</fullName>
    </recommendedName>
</protein>
<dbReference type="EMBL" id="CAJC01000162">
    <property type="protein sequence ID" value="CCI53897.1"/>
    <property type="molecule type" value="Genomic_DNA"/>
</dbReference>
<dbReference type="Proteomes" id="UP000035720">
    <property type="component" value="Unassembled WGS sequence"/>
</dbReference>
<keyword evidence="1" id="KW-0805">Transcription regulation</keyword>
<dbReference type="OrthoDB" id="9796019at2"/>
<keyword evidence="2" id="KW-0804">Transcription</keyword>
<dbReference type="RefSeq" id="WP_048546265.1">
    <property type="nucleotide sequence ID" value="NZ_HF571038.1"/>
</dbReference>
<dbReference type="AlphaFoldDB" id="A0A077MFC5"/>